<protein>
    <submittedName>
        <fullName evidence="1">Uncharacterized protein</fullName>
    </submittedName>
</protein>
<evidence type="ECO:0000313" key="1">
    <source>
        <dbReference type="EMBL" id="PGZ04995.1"/>
    </source>
</evidence>
<accession>A0AB36VG89</accession>
<proteinExistence type="predicted"/>
<reference evidence="1 2" key="1">
    <citation type="submission" date="2017-09" db="EMBL/GenBank/DDBJ databases">
        <title>Large-scale bioinformatics analysis of Bacillus genomes uncovers conserved roles of natural products in bacterial physiology.</title>
        <authorList>
            <consortium name="Agbiome Team Llc"/>
            <person name="Bleich R.M."/>
            <person name="Grubbs K.J."/>
            <person name="Santa Maria K.C."/>
            <person name="Allen S.E."/>
            <person name="Farag S."/>
            <person name="Shank E.A."/>
            <person name="Bowers A."/>
        </authorList>
    </citation>
    <scope>NUCLEOTIDE SEQUENCE [LARGE SCALE GENOMIC DNA]</scope>
    <source>
        <strain evidence="1 2">AFS030179</strain>
    </source>
</reference>
<gene>
    <name evidence="1" type="ORF">COE48_05270</name>
</gene>
<organism evidence="1 2">
    <name type="scientific">Bacillus thuringiensis</name>
    <dbReference type="NCBI Taxonomy" id="1428"/>
    <lineage>
        <taxon>Bacteria</taxon>
        <taxon>Bacillati</taxon>
        <taxon>Bacillota</taxon>
        <taxon>Bacilli</taxon>
        <taxon>Bacillales</taxon>
        <taxon>Bacillaceae</taxon>
        <taxon>Bacillus</taxon>
        <taxon>Bacillus cereus group</taxon>
    </lineage>
</organism>
<dbReference type="AlphaFoldDB" id="A0AB36VG89"/>
<name>A0AB36VG89_BACTU</name>
<comment type="caution">
    <text evidence="1">The sequence shown here is derived from an EMBL/GenBank/DDBJ whole genome shotgun (WGS) entry which is preliminary data.</text>
</comment>
<sequence length="73" mass="8684">MKFVIYVNENFEEEKALFDLEKKEVLLQGDYYHDKIDAKIEGYLLALNIDSDDVAHEEVDASHEHFKLLDFYE</sequence>
<dbReference type="RefSeq" id="WP_097879850.1">
    <property type="nucleotide sequence ID" value="NZ_JBALLD010000003.1"/>
</dbReference>
<dbReference type="EMBL" id="NUPM01000005">
    <property type="protein sequence ID" value="PGZ04995.1"/>
    <property type="molecule type" value="Genomic_DNA"/>
</dbReference>
<evidence type="ECO:0000313" key="2">
    <source>
        <dbReference type="Proteomes" id="UP000223445"/>
    </source>
</evidence>
<dbReference type="Proteomes" id="UP000223445">
    <property type="component" value="Unassembled WGS sequence"/>
</dbReference>